<dbReference type="SUPFAM" id="SSF49464">
    <property type="entry name" value="Carboxypeptidase regulatory domain-like"/>
    <property type="match status" value="1"/>
</dbReference>
<dbReference type="InterPro" id="IPR039426">
    <property type="entry name" value="TonB-dep_rcpt-like"/>
</dbReference>
<evidence type="ECO:0000256" key="8">
    <source>
        <dbReference type="ARBA" id="ARBA00023170"/>
    </source>
</evidence>
<comment type="caution">
    <text evidence="15">The sequence shown here is derived from an EMBL/GenBank/DDBJ whole genome shotgun (WGS) entry which is preliminary data.</text>
</comment>
<keyword evidence="3 10" id="KW-1134">Transmembrane beta strand</keyword>
<comment type="subcellular location">
    <subcellularLocation>
        <location evidence="1 10">Cell outer membrane</location>
        <topology evidence="1 10">Multi-pass membrane protein</topology>
    </subcellularLocation>
</comment>
<dbReference type="EMBL" id="JAVRHK010000011">
    <property type="protein sequence ID" value="MDT0677669.1"/>
    <property type="molecule type" value="Genomic_DNA"/>
</dbReference>
<keyword evidence="9 10" id="KW-0998">Cell outer membrane</keyword>
<evidence type="ECO:0000256" key="6">
    <source>
        <dbReference type="ARBA" id="ARBA00023077"/>
    </source>
</evidence>
<dbReference type="InterPro" id="IPR012910">
    <property type="entry name" value="Plug_dom"/>
</dbReference>
<feature type="domain" description="TonB-dependent receptor plug" evidence="14">
    <location>
        <begin position="123"/>
        <end position="225"/>
    </location>
</feature>
<sequence length="779" mass="88819">MQNNISKWFFLLSCAISGSVFSQTTVRGSVFTENGEPVYGAAVIVKELRTGATTNEEGFFQLNLASGGTYTLQVSYLGYEPLNKVLNLDDKKRLYVNIRLKESSNELETVQLTAKSKIQQIEALAYNVDVIDAKRLHNTTLDIGHALDRVSGIRIRESGGVGSEMNLSMNGFRGNQVKTFIDGIPMEYFGSSFQINNIPIGLAQRVEIYKGVVPVELGADALGGAINIVTTTYEKDHLDLSYSYGSFNTHRSNVNATYVSKSDFVINVNAFQNYSDNDYKVTVDAANLNTGEYYPETRLRRFHDQYHNETFIGKTGVVNKSFADELLFGITLGQNYNEEQTGARLVAVYGARHTRGNIVMPSITYKKENLFVDGLDLKLNATINLGKEKIIDTLNRTYNWFGDYKEYDSPVGELNYSNLEIQNNNGIGMLSIKYDLNEKSFLSFNDTYTTFDRERYSYLQTENRNYDQPQKTFKNVAGLSFTYETGDWNATVFAKNYNQNIEFTREIDPGGSADISYNYFERKLNEFGYGFAATYFFDDKFQFKASYEKSYRLPLPNELFGDANLIVGDTSLDPEESDNYNLGVSYWLNLGKNQLFNIDATIIYRDIDNFIRRTFAPNQSRFLTANVVGSDNLGFEAQFRYNYRNKLTANISGTYQNFRNNNPESAAYRARIPNVPFLFGNGNIAYSFNDVFKKGNNLTMEYNLLYVNGFYLNWPLFGDRDEGKLDIPDQIAHDLNFTYSTPHFQFIVECRNIFDEILYDNFSLQKPGRSFTGKIRYTL</sequence>
<dbReference type="Pfam" id="PF00593">
    <property type="entry name" value="TonB_dep_Rec_b-barrel"/>
    <property type="match status" value="1"/>
</dbReference>
<evidence type="ECO:0000256" key="2">
    <source>
        <dbReference type="ARBA" id="ARBA00022448"/>
    </source>
</evidence>
<dbReference type="InterPro" id="IPR037066">
    <property type="entry name" value="Plug_dom_sf"/>
</dbReference>
<dbReference type="Gene3D" id="2.170.130.10">
    <property type="entry name" value="TonB-dependent receptor, plug domain"/>
    <property type="match status" value="1"/>
</dbReference>
<evidence type="ECO:0000256" key="3">
    <source>
        <dbReference type="ARBA" id="ARBA00022452"/>
    </source>
</evidence>
<keyword evidence="4 10" id="KW-0812">Transmembrane</keyword>
<accession>A0ABU3D810</accession>
<dbReference type="SUPFAM" id="SSF56935">
    <property type="entry name" value="Porins"/>
    <property type="match status" value="1"/>
</dbReference>
<keyword evidence="7 10" id="KW-0472">Membrane</keyword>
<dbReference type="InterPro" id="IPR036942">
    <property type="entry name" value="Beta-barrel_TonB_sf"/>
</dbReference>
<evidence type="ECO:0000259" key="13">
    <source>
        <dbReference type="Pfam" id="PF00593"/>
    </source>
</evidence>
<gene>
    <name evidence="15" type="ORF">RM539_13870</name>
</gene>
<evidence type="ECO:0000256" key="11">
    <source>
        <dbReference type="RuleBase" id="RU003357"/>
    </source>
</evidence>
<name>A0ABU3D810_9FLAO</name>
<evidence type="ECO:0000259" key="14">
    <source>
        <dbReference type="Pfam" id="PF07715"/>
    </source>
</evidence>
<evidence type="ECO:0000256" key="5">
    <source>
        <dbReference type="ARBA" id="ARBA00022729"/>
    </source>
</evidence>
<evidence type="ECO:0000313" key="15">
    <source>
        <dbReference type="EMBL" id="MDT0677669.1"/>
    </source>
</evidence>
<reference evidence="15 16" key="1">
    <citation type="submission" date="2023-09" db="EMBL/GenBank/DDBJ databases">
        <authorList>
            <person name="Rey-Velasco X."/>
        </authorList>
    </citation>
    <scope>NUCLEOTIDE SEQUENCE [LARGE SCALE GENOMIC DNA]</scope>
    <source>
        <strain evidence="15 16">F117</strain>
    </source>
</reference>
<feature type="chain" id="PRO_5046235992" evidence="12">
    <location>
        <begin position="23"/>
        <end position="779"/>
    </location>
</feature>
<evidence type="ECO:0000256" key="10">
    <source>
        <dbReference type="PROSITE-ProRule" id="PRU01360"/>
    </source>
</evidence>
<dbReference type="InterPro" id="IPR000531">
    <property type="entry name" value="Beta-barrel_TonB"/>
</dbReference>
<evidence type="ECO:0000256" key="1">
    <source>
        <dbReference type="ARBA" id="ARBA00004571"/>
    </source>
</evidence>
<dbReference type="PANTHER" id="PTHR30069">
    <property type="entry name" value="TONB-DEPENDENT OUTER MEMBRANE RECEPTOR"/>
    <property type="match status" value="1"/>
</dbReference>
<dbReference type="PROSITE" id="PS52016">
    <property type="entry name" value="TONB_DEPENDENT_REC_3"/>
    <property type="match status" value="1"/>
</dbReference>
<dbReference type="PANTHER" id="PTHR30069:SF29">
    <property type="entry name" value="HEMOGLOBIN AND HEMOGLOBIN-HAPTOGLOBIN-BINDING PROTEIN 1-RELATED"/>
    <property type="match status" value="1"/>
</dbReference>
<evidence type="ECO:0000256" key="4">
    <source>
        <dbReference type="ARBA" id="ARBA00022692"/>
    </source>
</evidence>
<keyword evidence="5 12" id="KW-0732">Signal</keyword>
<evidence type="ECO:0000256" key="12">
    <source>
        <dbReference type="SAM" id="SignalP"/>
    </source>
</evidence>
<feature type="domain" description="TonB-dependent receptor-like beta-barrel" evidence="13">
    <location>
        <begin position="271"/>
        <end position="752"/>
    </location>
</feature>
<feature type="signal peptide" evidence="12">
    <location>
        <begin position="1"/>
        <end position="22"/>
    </location>
</feature>
<evidence type="ECO:0000256" key="9">
    <source>
        <dbReference type="ARBA" id="ARBA00023237"/>
    </source>
</evidence>
<keyword evidence="8 15" id="KW-0675">Receptor</keyword>
<dbReference type="Gene3D" id="2.60.40.1120">
    <property type="entry name" value="Carboxypeptidase-like, regulatory domain"/>
    <property type="match status" value="1"/>
</dbReference>
<evidence type="ECO:0000313" key="16">
    <source>
        <dbReference type="Proteomes" id="UP001262582"/>
    </source>
</evidence>
<protein>
    <submittedName>
        <fullName evidence="15">TonB-dependent receptor</fullName>
    </submittedName>
</protein>
<dbReference type="Pfam" id="PF13715">
    <property type="entry name" value="CarbopepD_reg_2"/>
    <property type="match status" value="1"/>
</dbReference>
<dbReference type="Proteomes" id="UP001262582">
    <property type="component" value="Unassembled WGS sequence"/>
</dbReference>
<proteinExistence type="inferred from homology"/>
<organism evidence="15 16">
    <name type="scientific">Autumnicola musiva</name>
    <dbReference type="NCBI Taxonomy" id="3075589"/>
    <lineage>
        <taxon>Bacteria</taxon>
        <taxon>Pseudomonadati</taxon>
        <taxon>Bacteroidota</taxon>
        <taxon>Flavobacteriia</taxon>
        <taxon>Flavobacteriales</taxon>
        <taxon>Flavobacteriaceae</taxon>
        <taxon>Autumnicola</taxon>
    </lineage>
</organism>
<dbReference type="RefSeq" id="WP_311504013.1">
    <property type="nucleotide sequence ID" value="NZ_JAVRHK010000011.1"/>
</dbReference>
<keyword evidence="2 10" id="KW-0813">Transport</keyword>
<dbReference type="Gene3D" id="2.40.170.20">
    <property type="entry name" value="TonB-dependent receptor, beta-barrel domain"/>
    <property type="match status" value="1"/>
</dbReference>
<comment type="similarity">
    <text evidence="10 11">Belongs to the TonB-dependent receptor family.</text>
</comment>
<keyword evidence="16" id="KW-1185">Reference proteome</keyword>
<keyword evidence="6 11" id="KW-0798">TonB box</keyword>
<dbReference type="InterPro" id="IPR008969">
    <property type="entry name" value="CarboxyPept-like_regulatory"/>
</dbReference>
<dbReference type="Pfam" id="PF07715">
    <property type="entry name" value="Plug"/>
    <property type="match status" value="1"/>
</dbReference>
<evidence type="ECO:0000256" key="7">
    <source>
        <dbReference type="ARBA" id="ARBA00023136"/>
    </source>
</evidence>